<feature type="domain" description="Pyrrolo-quinoline quinone repeat" evidence="1">
    <location>
        <begin position="228"/>
        <end position="343"/>
    </location>
</feature>
<dbReference type="PANTHER" id="PTHR34512:SF30">
    <property type="entry name" value="OUTER MEMBRANE PROTEIN ASSEMBLY FACTOR BAMB"/>
    <property type="match status" value="1"/>
</dbReference>
<dbReference type="Gene3D" id="2.130.10.10">
    <property type="entry name" value="YVTN repeat-like/Quinoprotein amine dehydrogenase"/>
    <property type="match status" value="2"/>
</dbReference>
<name>A0A8G2L8A5_PICTO</name>
<dbReference type="InterPro" id="IPR002372">
    <property type="entry name" value="PQQ_rpt_dom"/>
</dbReference>
<dbReference type="InterPro" id="IPR018391">
    <property type="entry name" value="PQQ_b-propeller_rpt"/>
</dbReference>
<dbReference type="RefSeq" id="WP_084272953.1">
    <property type="nucleotide sequence ID" value="NZ_FWYE01000003.1"/>
</dbReference>
<dbReference type="SMART" id="SM00564">
    <property type="entry name" value="PQQ"/>
    <property type="match status" value="6"/>
</dbReference>
<evidence type="ECO:0000313" key="3">
    <source>
        <dbReference type="Proteomes" id="UP000192315"/>
    </source>
</evidence>
<dbReference type="AlphaFoldDB" id="A0A8G2L8A5"/>
<organism evidence="2 3">
    <name type="scientific">Picrophilus torridus (strain ATCC 700027 / DSM 9790 / JCM 10055 / NBRC 100828 / KAW 2/3)</name>
    <dbReference type="NCBI Taxonomy" id="1122961"/>
    <lineage>
        <taxon>Archaea</taxon>
        <taxon>Methanobacteriati</taxon>
        <taxon>Thermoplasmatota</taxon>
        <taxon>Thermoplasmata</taxon>
        <taxon>Thermoplasmatales</taxon>
        <taxon>Picrophilaceae</taxon>
        <taxon>Picrophilus</taxon>
    </lineage>
</organism>
<evidence type="ECO:0000259" key="1">
    <source>
        <dbReference type="Pfam" id="PF13360"/>
    </source>
</evidence>
<comment type="caution">
    <text evidence="2">The sequence shown here is derived from an EMBL/GenBank/DDBJ whole genome shotgun (WGS) entry which is preliminary data.</text>
</comment>
<evidence type="ECO:0000313" key="2">
    <source>
        <dbReference type="EMBL" id="SMD31230.1"/>
    </source>
</evidence>
<sequence>MNKKIIVAIVIAVLVGAGIGAGVTYVSIHKPVVKPEVKPRVTVYREYNGMYFPYALKVTFYKNNESKNYGFPSNWPVTSYNTTHETVFTTTNKLLNKGVSWNIPIINYAGGNAIPLNVTDSNLPAAHNIGNKSALTTMTQYMGEPLGVTLSNNLVYVEEDTGPGSIFALNPSNGSIVWYATGLASQAMNNPIVYHGIVYVTVGDTGFSFAQIEHALHNESNKVRRGLTYGAIYAFNATDGKLLWMNFTTGETMPSPAVHDGIIAYADGGGQFIGLNATTGKVLWSDHFGGFFDNMGSVTYYVLPNGTTEFIAGYTFVGAPHGLIIAVNGTNGRVLWKTSMKKPYVPYDTGMGDVPLAVDPETGMIYQSAIANYNSTSGRVDTVTMAINAVNGSVVWETNIGRGYVPPAFKGGIPLIYHNMVYTGDQSTGSLVALYANNGTIAWSLRLPDVHLPPKSPGGPRGSPVYYNGVLFVGADSYIYAINATTGSLINKYYIGGRFGIVNPVIAGNTMFLTNSYGWVTALPLTEIDPGI</sequence>
<dbReference type="Pfam" id="PF13360">
    <property type="entry name" value="PQQ_2"/>
    <property type="match status" value="1"/>
</dbReference>
<dbReference type="InterPro" id="IPR011047">
    <property type="entry name" value="Quinoprotein_ADH-like_sf"/>
</dbReference>
<proteinExistence type="predicted"/>
<protein>
    <submittedName>
        <fullName evidence="2">Outer membrane protein assembly factor BamB, contains PQQ-like beta-propeller repeat</fullName>
    </submittedName>
</protein>
<dbReference type="PANTHER" id="PTHR34512">
    <property type="entry name" value="CELL SURFACE PROTEIN"/>
    <property type="match status" value="1"/>
</dbReference>
<dbReference type="SUPFAM" id="SSF50998">
    <property type="entry name" value="Quinoprotein alcohol dehydrogenase-like"/>
    <property type="match status" value="2"/>
</dbReference>
<gene>
    <name evidence="2" type="ORF">SAMN02745355_1154</name>
</gene>
<dbReference type="EMBL" id="FWYE01000003">
    <property type="protein sequence ID" value="SMD31230.1"/>
    <property type="molecule type" value="Genomic_DNA"/>
</dbReference>
<accession>A0A8G2L8A5</accession>
<reference evidence="2 3" key="1">
    <citation type="submission" date="2017-04" db="EMBL/GenBank/DDBJ databases">
        <authorList>
            <person name="Varghese N."/>
            <person name="Submissions S."/>
        </authorList>
    </citation>
    <scope>NUCLEOTIDE SEQUENCE [LARGE SCALE GENOMIC DNA]</scope>
    <source>
        <strain evidence="2 3">DSM 9789</strain>
    </source>
</reference>
<dbReference type="InterPro" id="IPR015943">
    <property type="entry name" value="WD40/YVTN_repeat-like_dom_sf"/>
</dbReference>
<dbReference type="Proteomes" id="UP000192315">
    <property type="component" value="Unassembled WGS sequence"/>
</dbReference>
<keyword evidence="3" id="KW-1185">Reference proteome</keyword>